<feature type="non-terminal residue" evidence="1">
    <location>
        <position position="141"/>
    </location>
</feature>
<evidence type="ECO:0000313" key="1">
    <source>
        <dbReference type="EMBL" id="MFC4398352.1"/>
    </source>
</evidence>
<accession>A0ABV8WPZ7</accession>
<protein>
    <submittedName>
        <fullName evidence="1">Uncharacterized protein</fullName>
    </submittedName>
</protein>
<dbReference type="EMBL" id="JBHSDQ010000019">
    <property type="protein sequence ID" value="MFC4398352.1"/>
    <property type="molecule type" value="Genomic_DNA"/>
</dbReference>
<sequence length="141" mass="15242">MTAIESRSFYTRGDSFSIGASREHIERALVGFGATEVRFSQRGDVNAITFRATGRQFRIVLSLPQSAGSAGDRGGLEQVQGHEVTAKALELKARRFWHAFALATDAKLAAVTAGVVTLESEFLAHVVLPGNRTVLDELEPV</sequence>
<gene>
    <name evidence="1" type="ORF">ACFO0G_19865</name>
</gene>
<keyword evidence="2" id="KW-1185">Reference proteome</keyword>
<comment type="caution">
    <text evidence="1">The sequence shown here is derived from an EMBL/GenBank/DDBJ whole genome shotgun (WGS) entry which is preliminary data.</text>
</comment>
<dbReference type="Proteomes" id="UP001595778">
    <property type="component" value="Unassembled WGS sequence"/>
</dbReference>
<evidence type="ECO:0000313" key="2">
    <source>
        <dbReference type="Proteomes" id="UP001595778"/>
    </source>
</evidence>
<reference evidence="2" key="1">
    <citation type="journal article" date="2019" name="Int. J. Syst. Evol. Microbiol.">
        <title>The Global Catalogue of Microorganisms (GCM) 10K type strain sequencing project: providing services to taxonomists for standard genome sequencing and annotation.</title>
        <authorList>
            <consortium name="The Broad Institute Genomics Platform"/>
            <consortium name="The Broad Institute Genome Sequencing Center for Infectious Disease"/>
            <person name="Wu L."/>
            <person name="Ma J."/>
        </authorList>
    </citation>
    <scope>NUCLEOTIDE SEQUENCE [LARGE SCALE GENOMIC DNA]</scope>
    <source>
        <strain evidence="2">PJ61</strain>
    </source>
</reference>
<name>A0ABV8WPZ7_9MICC</name>
<dbReference type="RefSeq" id="WP_376979801.1">
    <property type="nucleotide sequence ID" value="NZ_JBHSDQ010000019.1"/>
</dbReference>
<proteinExistence type="predicted"/>
<organism evidence="1 2">
    <name type="scientific">Arthrobacter sedimenti</name>
    <dbReference type="NCBI Taxonomy" id="2694931"/>
    <lineage>
        <taxon>Bacteria</taxon>
        <taxon>Bacillati</taxon>
        <taxon>Actinomycetota</taxon>
        <taxon>Actinomycetes</taxon>
        <taxon>Micrococcales</taxon>
        <taxon>Micrococcaceae</taxon>
        <taxon>Arthrobacter</taxon>
    </lineage>
</organism>